<dbReference type="GO" id="GO:0016853">
    <property type="term" value="F:isomerase activity"/>
    <property type="evidence" value="ECO:0007669"/>
    <property type="project" value="UniProtKB-KW"/>
</dbReference>
<reference evidence="1 2" key="1">
    <citation type="submission" date="2019-11" db="EMBL/GenBank/DDBJ databases">
        <title>Comparative genomics of hydrocarbon-degrading Desulfosarcina strains.</title>
        <authorList>
            <person name="Watanabe M."/>
            <person name="Kojima H."/>
            <person name="Fukui M."/>
        </authorList>
    </citation>
    <scope>NUCLEOTIDE SEQUENCE [LARGE SCALE GENOMIC DNA]</scope>
    <source>
        <strain evidence="1 2">28bB2T</strain>
    </source>
</reference>
<evidence type="ECO:0000313" key="1">
    <source>
        <dbReference type="EMBL" id="BBO81156.1"/>
    </source>
</evidence>
<dbReference type="KEGG" id="dov:DSCO28_17220"/>
<dbReference type="SUPFAM" id="SSF52096">
    <property type="entry name" value="ClpP/crotonase"/>
    <property type="match status" value="1"/>
</dbReference>
<dbReference type="Proteomes" id="UP000425960">
    <property type="component" value="Chromosome"/>
</dbReference>
<dbReference type="InterPro" id="IPR001753">
    <property type="entry name" value="Enoyl-CoA_hydra/iso"/>
</dbReference>
<protein>
    <submittedName>
        <fullName evidence="1">2-(1,2-epoxy-1,2-dihydrophenyl)acetyl-CoA isomerase</fullName>
    </submittedName>
</protein>
<organism evidence="1 2">
    <name type="scientific">Desulfosarcina ovata subsp. sediminis</name>
    <dbReference type="NCBI Taxonomy" id="885957"/>
    <lineage>
        <taxon>Bacteria</taxon>
        <taxon>Pseudomonadati</taxon>
        <taxon>Thermodesulfobacteriota</taxon>
        <taxon>Desulfobacteria</taxon>
        <taxon>Desulfobacterales</taxon>
        <taxon>Desulfosarcinaceae</taxon>
        <taxon>Desulfosarcina</taxon>
    </lineage>
</organism>
<proteinExistence type="predicted"/>
<dbReference type="PANTHER" id="PTHR43459">
    <property type="entry name" value="ENOYL-COA HYDRATASE"/>
    <property type="match status" value="1"/>
</dbReference>
<dbReference type="PANTHER" id="PTHR43459:SF1">
    <property type="entry name" value="EG:BACN32G11.4 PROTEIN"/>
    <property type="match status" value="1"/>
</dbReference>
<gene>
    <name evidence="1" type="primary">paaG_1</name>
    <name evidence="1" type="ORF">DSCO28_17220</name>
</gene>
<sequence length="266" mass="30643">MTANNDLIVSYPGFFVSEFREGALWLKFSGNFFHNFLSFDNRNSLHDFFDQLAANRDIKTVVIQSAFHESGSDEYMRFFLFECPERDLGHFGFSNTMDRYDLHRYCNVIDRTVMDIFTMNKIIIHICSGDVLSLFMNISLACDYRIVADDTVFHNIFHEIGMLPKGGGPFFLSRSIGTGRAKSIMLQQRITAKEALDNNIADLVVSPDDLETAALDLVRRFGQIPSSTLFGLKRLANYSFRELENYLEYETQEIIKIGHRQDFSDQ</sequence>
<evidence type="ECO:0000313" key="2">
    <source>
        <dbReference type="Proteomes" id="UP000425960"/>
    </source>
</evidence>
<dbReference type="EMBL" id="AP021876">
    <property type="protein sequence ID" value="BBO81156.1"/>
    <property type="molecule type" value="Genomic_DNA"/>
</dbReference>
<accession>A0A5K7ZJH8</accession>
<dbReference type="RefSeq" id="WP_155321938.1">
    <property type="nucleotide sequence ID" value="NZ_AP021876.1"/>
</dbReference>
<dbReference type="AlphaFoldDB" id="A0A5K7ZJH8"/>
<dbReference type="CDD" id="cd06558">
    <property type="entry name" value="crotonase-like"/>
    <property type="match status" value="1"/>
</dbReference>
<dbReference type="Pfam" id="PF00378">
    <property type="entry name" value="ECH_1"/>
    <property type="match status" value="1"/>
</dbReference>
<keyword evidence="1" id="KW-0413">Isomerase</keyword>
<dbReference type="InterPro" id="IPR029045">
    <property type="entry name" value="ClpP/crotonase-like_dom_sf"/>
</dbReference>
<name>A0A5K7ZJH8_9BACT</name>
<dbReference type="Gene3D" id="3.90.226.10">
    <property type="entry name" value="2-enoyl-CoA Hydratase, Chain A, domain 1"/>
    <property type="match status" value="1"/>
</dbReference>